<keyword evidence="3" id="KW-1185">Reference proteome</keyword>
<feature type="domain" description="N-acetyltransferase" evidence="1">
    <location>
        <begin position="16"/>
        <end position="164"/>
    </location>
</feature>
<evidence type="ECO:0000313" key="2">
    <source>
        <dbReference type="EMBL" id="TWF72966.1"/>
    </source>
</evidence>
<name>A0A561SDM2_9ACTN</name>
<dbReference type="Proteomes" id="UP000317940">
    <property type="component" value="Unassembled WGS sequence"/>
</dbReference>
<gene>
    <name evidence="2" type="ORF">FHX73_16117</name>
</gene>
<reference evidence="2 3" key="1">
    <citation type="submission" date="2019-06" db="EMBL/GenBank/DDBJ databases">
        <title>Sequencing the genomes of 1000 actinobacteria strains.</title>
        <authorList>
            <person name="Klenk H.-P."/>
        </authorList>
    </citation>
    <scope>NUCLEOTIDE SEQUENCE [LARGE SCALE GENOMIC DNA]</scope>
    <source>
        <strain evidence="2 3">DSM 44826</strain>
    </source>
</reference>
<dbReference type="InterPro" id="IPR016181">
    <property type="entry name" value="Acyl_CoA_acyltransferase"/>
</dbReference>
<dbReference type="Gene3D" id="3.40.630.30">
    <property type="match status" value="1"/>
</dbReference>
<sequence length="256" mass="26961">MPELTPLHADHAPAVLAFELASRAYFAASISDRGDGFFERFDEQFRDRLDEQATGDGAFYLLVDEPDGSVLGRFNLVDLADGGAVLGYRVAQRVAGRGVASATVRRLCRLAAVRHGLRELRAAVSHQNVASQRVLANAGFTPVGPAGPADLGGKEGTWYRRELAEAGRGLAPLVASLTALAAEAPAPSARIAADFDRARRLAGPAPDAEVLAELTATGEALRGPDGSRAARVPARRALTALLGSWRLPLPELRGPA</sequence>
<dbReference type="GO" id="GO:0016747">
    <property type="term" value="F:acyltransferase activity, transferring groups other than amino-acyl groups"/>
    <property type="evidence" value="ECO:0007669"/>
    <property type="project" value="InterPro"/>
</dbReference>
<dbReference type="InterPro" id="IPR000182">
    <property type="entry name" value="GNAT_dom"/>
</dbReference>
<accession>A0A561SDM2</accession>
<dbReference type="EMBL" id="VIWT01000006">
    <property type="protein sequence ID" value="TWF72966.1"/>
    <property type="molecule type" value="Genomic_DNA"/>
</dbReference>
<proteinExistence type="predicted"/>
<keyword evidence="2" id="KW-0808">Transferase</keyword>
<evidence type="ECO:0000313" key="3">
    <source>
        <dbReference type="Proteomes" id="UP000317940"/>
    </source>
</evidence>
<dbReference type="SUPFAM" id="SSF55729">
    <property type="entry name" value="Acyl-CoA N-acyltransferases (Nat)"/>
    <property type="match status" value="1"/>
</dbReference>
<organism evidence="2 3">
    <name type="scientific">Kitasatospora viridis</name>
    <dbReference type="NCBI Taxonomy" id="281105"/>
    <lineage>
        <taxon>Bacteria</taxon>
        <taxon>Bacillati</taxon>
        <taxon>Actinomycetota</taxon>
        <taxon>Actinomycetes</taxon>
        <taxon>Kitasatosporales</taxon>
        <taxon>Streptomycetaceae</taxon>
        <taxon>Kitasatospora</taxon>
    </lineage>
</organism>
<comment type="caution">
    <text evidence="2">The sequence shown here is derived from an EMBL/GenBank/DDBJ whole genome shotgun (WGS) entry which is preliminary data.</text>
</comment>
<dbReference type="Pfam" id="PF13302">
    <property type="entry name" value="Acetyltransf_3"/>
    <property type="match status" value="1"/>
</dbReference>
<dbReference type="PROSITE" id="PS51186">
    <property type="entry name" value="GNAT"/>
    <property type="match status" value="1"/>
</dbReference>
<protein>
    <submittedName>
        <fullName evidence="2">RimJ/RimL family protein N-acetyltransferase</fullName>
    </submittedName>
</protein>
<evidence type="ECO:0000259" key="1">
    <source>
        <dbReference type="PROSITE" id="PS51186"/>
    </source>
</evidence>
<dbReference type="AlphaFoldDB" id="A0A561SDM2"/>